<keyword evidence="1" id="KW-1133">Transmembrane helix</keyword>
<dbReference type="Proteomes" id="UP000216345">
    <property type="component" value="Unassembled WGS sequence"/>
</dbReference>
<protein>
    <submittedName>
        <fullName evidence="2">Uncharacterized protein</fullName>
    </submittedName>
</protein>
<reference evidence="2 3" key="1">
    <citation type="submission" date="2017-07" db="EMBL/GenBank/DDBJ databases">
        <title>Phylogenetic study on the rhizospheric bacterium Ochrobactrum sp. A44.</title>
        <authorList>
            <person name="Krzyzanowska D.M."/>
            <person name="Ossowicki A."/>
            <person name="Rajewska M."/>
            <person name="Maciag T."/>
            <person name="Kaczynski Z."/>
            <person name="Czerwicka M."/>
            <person name="Jafra S."/>
        </authorList>
    </citation>
    <scope>NUCLEOTIDE SEQUENCE [LARGE SCALE GENOMIC DNA]</scope>
    <source>
        <strain evidence="2 3">PR17</strain>
    </source>
</reference>
<name>A0A256FKR7_9HYPH</name>
<dbReference type="AlphaFoldDB" id="A0A256FKR7"/>
<evidence type="ECO:0000313" key="2">
    <source>
        <dbReference type="EMBL" id="OYR15437.1"/>
    </source>
</evidence>
<comment type="caution">
    <text evidence="2">The sequence shown here is derived from an EMBL/GenBank/DDBJ whole genome shotgun (WGS) entry which is preliminary data.</text>
</comment>
<dbReference type="EMBL" id="NNRK01000025">
    <property type="protein sequence ID" value="OYR15437.1"/>
    <property type="molecule type" value="Genomic_DNA"/>
</dbReference>
<evidence type="ECO:0000313" key="3">
    <source>
        <dbReference type="Proteomes" id="UP000216345"/>
    </source>
</evidence>
<accession>A0A256FKR7</accession>
<organism evidence="2 3">
    <name type="scientific">Brucella rhizosphaerae</name>
    <dbReference type="NCBI Taxonomy" id="571254"/>
    <lineage>
        <taxon>Bacteria</taxon>
        <taxon>Pseudomonadati</taxon>
        <taxon>Pseudomonadota</taxon>
        <taxon>Alphaproteobacteria</taxon>
        <taxon>Hyphomicrobiales</taxon>
        <taxon>Brucellaceae</taxon>
        <taxon>Brucella/Ochrobactrum group</taxon>
        <taxon>Brucella</taxon>
    </lineage>
</organism>
<dbReference type="OrthoDB" id="7872096at2"/>
<feature type="transmembrane region" description="Helical" evidence="1">
    <location>
        <begin position="49"/>
        <end position="66"/>
    </location>
</feature>
<keyword evidence="1" id="KW-0472">Membrane</keyword>
<evidence type="ECO:0000256" key="1">
    <source>
        <dbReference type="SAM" id="Phobius"/>
    </source>
</evidence>
<proteinExistence type="predicted"/>
<gene>
    <name evidence="2" type="ORF">CEV32_4709</name>
</gene>
<keyword evidence="3" id="KW-1185">Reference proteome</keyword>
<keyword evidence="1" id="KW-0812">Transmembrane</keyword>
<sequence length="71" mass="8202">MKTTCLFLASAAFAYLYYERYWRWRDCIEEANSSCLTSDGSNLTSGGQLWGLIAVVFLLIGLRSLYRSHRR</sequence>